<dbReference type="CDD" id="cd07765">
    <property type="entry name" value="KRAB_A-box"/>
    <property type="match status" value="1"/>
</dbReference>
<reference evidence="8" key="1">
    <citation type="submission" date="2025-08" db="UniProtKB">
        <authorList>
            <consortium name="RefSeq"/>
        </authorList>
    </citation>
    <scope>IDENTIFICATION</scope>
    <source>
        <tissue evidence="8">Skeletal muscle</tissue>
    </source>
</reference>
<proteinExistence type="predicted"/>
<dbReference type="InterPro" id="IPR001909">
    <property type="entry name" value="KRAB"/>
</dbReference>
<feature type="region of interest" description="Disordered" evidence="4">
    <location>
        <begin position="171"/>
        <end position="199"/>
    </location>
</feature>
<sequence length="258" mass="29622">METQPFAKEGSRKGPSAAQPGKGGKLWKRTGQKILEVETILPSEVQPWQFIQYWETEGPRGLCSQLYDFYRRWLRPEKHTKAQMLDLVVLEQLLFLLPLEMEGWVRECGAETSSQAVALAEGFLLSQVVEPKEQVELQCCSVENRDPEGKKNPSNPPQELFFRRIPWEDQSQDTSGVKKRMKFSGFSDGDQATAESPNQESLVSFEEVAVYFSEEEWFQLDPDQKALHSEVMLENHRDVVSLGKSFLVPNQRVQEDRL</sequence>
<evidence type="ECO:0000256" key="2">
    <source>
        <dbReference type="ARBA" id="ARBA00023163"/>
    </source>
</evidence>
<dbReference type="InterPro" id="IPR050916">
    <property type="entry name" value="SCAN-C2H2_zinc_finger"/>
</dbReference>
<dbReference type="KEGG" id="tsr:106554961"/>
<keyword evidence="7" id="KW-1185">Reference proteome</keyword>
<dbReference type="PROSITE" id="PS50804">
    <property type="entry name" value="SCAN_BOX"/>
    <property type="match status" value="1"/>
</dbReference>
<evidence type="ECO:0000259" key="6">
    <source>
        <dbReference type="PROSITE" id="PS50805"/>
    </source>
</evidence>
<dbReference type="InterPro" id="IPR036051">
    <property type="entry name" value="KRAB_dom_sf"/>
</dbReference>
<evidence type="ECO:0000256" key="4">
    <source>
        <dbReference type="SAM" id="MobiDB-lite"/>
    </source>
</evidence>
<evidence type="ECO:0000256" key="3">
    <source>
        <dbReference type="ARBA" id="ARBA00023242"/>
    </source>
</evidence>
<dbReference type="SUPFAM" id="SSF109640">
    <property type="entry name" value="KRAB domain (Kruppel-associated box)"/>
    <property type="match status" value="1"/>
</dbReference>
<dbReference type="SUPFAM" id="SSF47353">
    <property type="entry name" value="Retrovirus capsid dimerization domain-like"/>
    <property type="match status" value="1"/>
</dbReference>
<dbReference type="InterPro" id="IPR038269">
    <property type="entry name" value="SCAN_sf"/>
</dbReference>
<dbReference type="SMART" id="SM00431">
    <property type="entry name" value="SCAN"/>
    <property type="match status" value="1"/>
</dbReference>
<protein>
    <submittedName>
        <fullName evidence="8">Zinc finger protein 75D-like</fullName>
    </submittedName>
</protein>
<dbReference type="GO" id="GO:0006355">
    <property type="term" value="P:regulation of DNA-templated transcription"/>
    <property type="evidence" value="ECO:0007669"/>
    <property type="project" value="InterPro"/>
</dbReference>
<evidence type="ECO:0000313" key="7">
    <source>
        <dbReference type="Proteomes" id="UP000504617"/>
    </source>
</evidence>
<evidence type="ECO:0000256" key="1">
    <source>
        <dbReference type="ARBA" id="ARBA00023015"/>
    </source>
</evidence>
<dbReference type="Gene3D" id="1.10.4020.10">
    <property type="entry name" value="DNA breaking-rejoining enzymes"/>
    <property type="match status" value="1"/>
</dbReference>
<dbReference type="AlphaFoldDB" id="A0A6I9YZZ5"/>
<keyword evidence="2" id="KW-0804">Transcription</keyword>
<dbReference type="RefSeq" id="XP_013929185.1">
    <property type="nucleotide sequence ID" value="XM_014073710.1"/>
</dbReference>
<gene>
    <name evidence="8" type="primary">LOC106554961</name>
</gene>
<feature type="domain" description="KRAB" evidence="6">
    <location>
        <begin position="203"/>
        <end position="258"/>
    </location>
</feature>
<feature type="region of interest" description="Disordered" evidence="4">
    <location>
        <begin position="1"/>
        <end position="25"/>
    </location>
</feature>
<evidence type="ECO:0000259" key="5">
    <source>
        <dbReference type="PROSITE" id="PS50804"/>
    </source>
</evidence>
<keyword evidence="3" id="KW-0539">Nucleus</keyword>
<dbReference type="OrthoDB" id="9042071at2759"/>
<dbReference type="SMART" id="SM00349">
    <property type="entry name" value="KRAB"/>
    <property type="match status" value="1"/>
</dbReference>
<feature type="domain" description="SCAN box" evidence="5">
    <location>
        <begin position="51"/>
        <end position="123"/>
    </location>
</feature>
<keyword evidence="1" id="KW-0805">Transcription regulation</keyword>
<dbReference type="Pfam" id="PF01352">
    <property type="entry name" value="KRAB"/>
    <property type="match status" value="1"/>
</dbReference>
<evidence type="ECO:0000313" key="8">
    <source>
        <dbReference type="RefSeq" id="XP_013929185.1"/>
    </source>
</evidence>
<dbReference type="Proteomes" id="UP000504617">
    <property type="component" value="Unplaced"/>
</dbReference>
<accession>A0A6I9YZZ5</accession>
<name>A0A6I9YZZ5_9SAUR</name>
<dbReference type="GeneID" id="106554961"/>
<dbReference type="Pfam" id="PF02023">
    <property type="entry name" value="SCAN"/>
    <property type="match status" value="1"/>
</dbReference>
<dbReference type="InterPro" id="IPR003309">
    <property type="entry name" value="SCAN_dom"/>
</dbReference>
<organism evidence="7 8">
    <name type="scientific">Thamnophis sirtalis</name>
    <dbReference type="NCBI Taxonomy" id="35019"/>
    <lineage>
        <taxon>Eukaryota</taxon>
        <taxon>Metazoa</taxon>
        <taxon>Chordata</taxon>
        <taxon>Craniata</taxon>
        <taxon>Vertebrata</taxon>
        <taxon>Euteleostomi</taxon>
        <taxon>Lepidosauria</taxon>
        <taxon>Squamata</taxon>
        <taxon>Bifurcata</taxon>
        <taxon>Unidentata</taxon>
        <taxon>Episquamata</taxon>
        <taxon>Toxicofera</taxon>
        <taxon>Serpentes</taxon>
        <taxon>Colubroidea</taxon>
        <taxon>Colubridae</taxon>
        <taxon>Natricinae</taxon>
        <taxon>Thamnophis</taxon>
    </lineage>
</organism>
<dbReference type="Gene3D" id="6.10.140.140">
    <property type="match status" value="1"/>
</dbReference>
<dbReference type="PANTHER" id="PTHR45935:SF15">
    <property type="entry name" value="SCAN BOX DOMAIN-CONTAINING PROTEIN"/>
    <property type="match status" value="1"/>
</dbReference>
<dbReference type="PANTHER" id="PTHR45935">
    <property type="entry name" value="PROTEIN ZBED8-RELATED"/>
    <property type="match status" value="1"/>
</dbReference>
<dbReference type="PROSITE" id="PS50805">
    <property type="entry name" value="KRAB"/>
    <property type="match status" value="1"/>
</dbReference>